<organism evidence="3 4">
    <name type="scientific">Hallella mizrahii</name>
    <dbReference type="NCBI Taxonomy" id="2606637"/>
    <lineage>
        <taxon>Bacteria</taxon>
        <taxon>Pseudomonadati</taxon>
        <taxon>Bacteroidota</taxon>
        <taxon>Bacteroidia</taxon>
        <taxon>Bacteroidales</taxon>
        <taxon>Prevotellaceae</taxon>
        <taxon>Hallella</taxon>
    </lineage>
</organism>
<dbReference type="Proteomes" id="UP000438914">
    <property type="component" value="Unassembled WGS sequence"/>
</dbReference>
<name>A0A7K0KGQ9_9BACT</name>
<dbReference type="Pfam" id="PF13086">
    <property type="entry name" value="AAA_11"/>
    <property type="match status" value="1"/>
</dbReference>
<feature type="domain" description="DNA2/NAM7 helicase-like C-terminal" evidence="2">
    <location>
        <begin position="924"/>
        <end position="1141"/>
    </location>
</feature>
<dbReference type="InterPro" id="IPR047187">
    <property type="entry name" value="SF1_C_Upf1"/>
</dbReference>
<dbReference type="RefSeq" id="WP_154534699.1">
    <property type="nucleotide sequence ID" value="NZ_VUNG01000029.1"/>
</dbReference>
<evidence type="ECO:0000259" key="2">
    <source>
        <dbReference type="Pfam" id="PF13087"/>
    </source>
</evidence>
<dbReference type="AlphaFoldDB" id="A0A7K0KGQ9"/>
<proteinExistence type="predicted"/>
<accession>A0A7K0KGQ9</accession>
<dbReference type="InterPro" id="IPR041677">
    <property type="entry name" value="DNA2/NAM7_AAA_11"/>
</dbReference>
<dbReference type="PANTHER" id="PTHR10887">
    <property type="entry name" value="DNA2/NAM7 HELICASE FAMILY"/>
    <property type="match status" value="1"/>
</dbReference>
<comment type="caution">
    <text evidence="3">The sequence shown here is derived from an EMBL/GenBank/DDBJ whole genome shotgun (WGS) entry which is preliminary data.</text>
</comment>
<protein>
    <submittedName>
        <fullName evidence="3">AAA family ATPase</fullName>
    </submittedName>
</protein>
<dbReference type="EMBL" id="VUNG01000029">
    <property type="protein sequence ID" value="MST85111.1"/>
    <property type="molecule type" value="Genomic_DNA"/>
</dbReference>
<keyword evidence="4" id="KW-1185">Reference proteome</keyword>
<evidence type="ECO:0000313" key="4">
    <source>
        <dbReference type="Proteomes" id="UP000438914"/>
    </source>
</evidence>
<sequence>MLSTEHTIHSTTSTAQLAGEFFQRIEALLAQQGSATANKLMHETLVLVCAEGLKDTRYGFGDLNAQVETLLRQHHMPTDEANAVRQMRRHSNQSLPLLPEDLLHDARALAVFVSRVLHTDIPPSLSIRLPRDLQPKQEHLHVNAPNKRCLVRSWDNSTISVVVDEDGAVSPMTVHYCEDNQYADMGYLASILKEGMHLNLLDCQVEGDDIYPRIIIVEPDFLLDISTIASCFMEYGHSPLLYLVSRMRPKANTQPILLGNFAGSALDDIINNPNFNASQTLRDNFREKALEYSTCTDFDARRFKDDAAMQIRNLQQAVAELRRHFNMDHAILEPSFVCEQLGIQGRVDLMTTDLQLLVEQKSGRNMLIERPDTTNGIKAVEKHYVQLLLYYGILYYNFHATRTDIRLLYSKYALPGGLLSVTRLMKLHYEAIRFRNEAVAQEFQIAEHGFAPYLPLLTADNLNVAGRCDFFYNNYLYPQLNAQLQPLAFLTPLEKAYFCRMMQFVIKENLLSKVGVVEGTGNCAASLWNMPLAEKRETGNIYTGLKIVSKEKSNDYNGYDRITLAVPDQGEDFLPNFRRGDMVYLYAYPQDEEPDVRKALLFKGGLEDIHTDRITVLLTDGQQNADIFNHLPYRRTLRQGESVSKAGKPFVWCVEHGSSDAGGSAAIGALYELITSTADRKALLLGQREPQADKSLTLSHSYLPDLDAMLTQAKQARDFFLLVGPPGTGKTSMALRFMVEEALATPSPPGQQADLLLMAYTNRAVDEICGMLVKAGISFLRIGSELSCDPQYQPWLLQNKIGDKPKLSDMQKKLLTAHVVVGTTSMMQSRSYLFALKHFTLAIVDESSQILEPNLIGLLASHQGENSMAGKQHSSDKAAMSGCDIDKFILIGDYKQLPAVVQQNDGSAAITEPELQAIGLTSCKNSLFERLIRQELRAGRTEFIGTLHHQGRMHPDIADFPGKAFYAEEHISPVPLPHQQETSLNYPSPALDSIDELLKTHRCLFFASADCRQPEISDKVNSYEARLVALLSQRIRRFYGQNFDADTTLGVIVPYRNQIAMIRKELEKLNDPLLERISIDTVERYQGSQRDVIIYSFTIQQRYQLDFLTANSFDENGRIVDRKLNVALTRARRQLLLTGHPDTLQQSPLFSRLMEYFKEKSEYIPTDFLSNYVKID</sequence>
<dbReference type="CDD" id="cd18808">
    <property type="entry name" value="SF1_C_Upf1"/>
    <property type="match status" value="1"/>
</dbReference>
<dbReference type="Pfam" id="PF13087">
    <property type="entry name" value="AAA_12"/>
    <property type="match status" value="1"/>
</dbReference>
<evidence type="ECO:0000259" key="1">
    <source>
        <dbReference type="Pfam" id="PF13086"/>
    </source>
</evidence>
<dbReference type="GO" id="GO:0004386">
    <property type="term" value="F:helicase activity"/>
    <property type="evidence" value="ECO:0007669"/>
    <property type="project" value="InterPro"/>
</dbReference>
<dbReference type="Gene3D" id="3.40.50.300">
    <property type="entry name" value="P-loop containing nucleotide triphosphate hydrolases"/>
    <property type="match status" value="2"/>
</dbReference>
<reference evidence="3 4" key="1">
    <citation type="submission" date="2019-08" db="EMBL/GenBank/DDBJ databases">
        <title>In-depth cultivation of the pig gut microbiome towards novel bacterial diversity and tailored functional studies.</title>
        <authorList>
            <person name="Wylensek D."/>
            <person name="Hitch T.C.A."/>
            <person name="Clavel T."/>
        </authorList>
    </citation>
    <scope>NUCLEOTIDE SEQUENCE [LARGE SCALE GENOMIC DNA]</scope>
    <source>
        <strain evidence="3 4">LKV-178-WT-2A</strain>
    </source>
</reference>
<evidence type="ECO:0000313" key="3">
    <source>
        <dbReference type="EMBL" id="MST85111.1"/>
    </source>
</evidence>
<feature type="domain" description="DNA2/NAM7 helicase helicase" evidence="1">
    <location>
        <begin position="710"/>
        <end position="808"/>
    </location>
</feature>
<dbReference type="SUPFAM" id="SSF52540">
    <property type="entry name" value="P-loop containing nucleoside triphosphate hydrolases"/>
    <property type="match status" value="1"/>
</dbReference>
<dbReference type="PANTHER" id="PTHR10887:SF495">
    <property type="entry name" value="HELICASE SENATAXIN ISOFORM X1-RELATED"/>
    <property type="match status" value="1"/>
</dbReference>
<dbReference type="InterPro" id="IPR045055">
    <property type="entry name" value="DNA2/NAM7-like"/>
</dbReference>
<gene>
    <name evidence="3" type="ORF">FYJ73_10635</name>
</gene>
<dbReference type="InterPro" id="IPR041679">
    <property type="entry name" value="DNA2/NAM7-like_C"/>
</dbReference>
<dbReference type="InterPro" id="IPR027417">
    <property type="entry name" value="P-loop_NTPase"/>
</dbReference>